<evidence type="ECO:0000313" key="3">
    <source>
        <dbReference type="Proteomes" id="UP000005237"/>
    </source>
</evidence>
<dbReference type="Proteomes" id="UP000005237">
    <property type="component" value="Unassembled WGS sequence"/>
</dbReference>
<protein>
    <submittedName>
        <fullName evidence="2">Uncharacterized protein</fullName>
    </submittedName>
</protein>
<evidence type="ECO:0000256" key="1">
    <source>
        <dbReference type="SAM" id="MobiDB-lite"/>
    </source>
</evidence>
<accession>A0A8R1ISN6</accession>
<reference evidence="2" key="2">
    <citation type="submission" date="2022-06" db="UniProtKB">
        <authorList>
            <consortium name="EnsemblMetazoa"/>
        </authorList>
    </citation>
    <scope>IDENTIFICATION</scope>
    <source>
        <strain evidence="2">DF5081</strain>
    </source>
</reference>
<dbReference type="AlphaFoldDB" id="A0A8R1ISN6"/>
<reference evidence="3" key="1">
    <citation type="submission" date="2010-08" db="EMBL/GenBank/DDBJ databases">
        <authorList>
            <consortium name="Caenorhabditis japonica Sequencing Consortium"/>
            <person name="Wilson R.K."/>
        </authorList>
    </citation>
    <scope>NUCLEOTIDE SEQUENCE [LARGE SCALE GENOMIC DNA]</scope>
    <source>
        <strain evidence="3">DF5081</strain>
    </source>
</reference>
<keyword evidence="3" id="KW-1185">Reference proteome</keyword>
<dbReference type="EnsemblMetazoa" id="CJA40044.1">
    <property type="protein sequence ID" value="CJA40044.1"/>
    <property type="gene ID" value="WBGene00215892"/>
</dbReference>
<evidence type="ECO:0000313" key="2">
    <source>
        <dbReference type="EnsemblMetazoa" id="CJA40044.1"/>
    </source>
</evidence>
<proteinExistence type="predicted"/>
<name>A0A8R1ISN6_CAEJA</name>
<feature type="region of interest" description="Disordered" evidence="1">
    <location>
        <begin position="39"/>
        <end position="58"/>
    </location>
</feature>
<sequence length="58" mass="6935">LEEAEKEQVREAIAQLRQEEHDRLNKRLGQLGEMEKSAQEAFKKVKEEKLEKQQNKEK</sequence>
<organism evidence="2 3">
    <name type="scientific">Caenorhabditis japonica</name>
    <dbReference type="NCBI Taxonomy" id="281687"/>
    <lineage>
        <taxon>Eukaryota</taxon>
        <taxon>Metazoa</taxon>
        <taxon>Ecdysozoa</taxon>
        <taxon>Nematoda</taxon>
        <taxon>Chromadorea</taxon>
        <taxon>Rhabditida</taxon>
        <taxon>Rhabditina</taxon>
        <taxon>Rhabditomorpha</taxon>
        <taxon>Rhabditoidea</taxon>
        <taxon>Rhabditidae</taxon>
        <taxon>Peloderinae</taxon>
        <taxon>Caenorhabditis</taxon>
    </lineage>
</organism>